<dbReference type="PIRSF" id="PIRSF004553">
    <property type="entry name" value="CHP00095"/>
    <property type="match status" value="1"/>
</dbReference>
<dbReference type="AlphaFoldDB" id="A0A261QWG9"/>
<dbReference type="Gene3D" id="3.40.50.150">
    <property type="entry name" value="Vaccinia Virus protein VP39"/>
    <property type="match status" value="1"/>
</dbReference>
<dbReference type="GO" id="GO:0003676">
    <property type="term" value="F:nucleic acid binding"/>
    <property type="evidence" value="ECO:0007669"/>
    <property type="project" value="InterPro"/>
</dbReference>
<dbReference type="PROSITE" id="PS00092">
    <property type="entry name" value="N6_MTASE"/>
    <property type="match status" value="1"/>
</dbReference>
<reference evidence="4" key="1">
    <citation type="submission" date="2017-05" db="EMBL/GenBank/DDBJ databases">
        <title>Complete and WGS of Bordetella genogroups.</title>
        <authorList>
            <person name="Spilker T."/>
            <person name="Lipuma J."/>
        </authorList>
    </citation>
    <scope>NUCLEOTIDE SEQUENCE [LARGE SCALE GENOMIC DNA]</scope>
    <source>
        <strain evidence="4">AU18089</strain>
    </source>
</reference>
<name>A0A261QWG9_9BORD</name>
<dbReference type="GO" id="GO:0031167">
    <property type="term" value="P:rRNA methylation"/>
    <property type="evidence" value="ECO:0007669"/>
    <property type="project" value="InterPro"/>
</dbReference>
<dbReference type="NCBIfam" id="TIGR00095">
    <property type="entry name" value="16S rRNA (guanine(966)-N(2))-methyltransferase RsmD"/>
    <property type="match status" value="1"/>
</dbReference>
<evidence type="ECO:0000313" key="3">
    <source>
        <dbReference type="EMBL" id="OZI17129.1"/>
    </source>
</evidence>
<dbReference type="EMBL" id="NEVK01000007">
    <property type="protein sequence ID" value="OZI17129.1"/>
    <property type="molecule type" value="Genomic_DNA"/>
</dbReference>
<dbReference type="InterPro" id="IPR029063">
    <property type="entry name" value="SAM-dependent_MTases_sf"/>
</dbReference>
<dbReference type="GO" id="GO:0008168">
    <property type="term" value="F:methyltransferase activity"/>
    <property type="evidence" value="ECO:0007669"/>
    <property type="project" value="UniProtKB-KW"/>
</dbReference>
<protein>
    <submittedName>
        <fullName evidence="3">16S rRNA (Guanine(966)-N(2))-methyltransferase RsmD</fullName>
    </submittedName>
</protein>
<dbReference type="Proteomes" id="UP000216947">
    <property type="component" value="Unassembled WGS sequence"/>
</dbReference>
<keyword evidence="2 3" id="KW-0808">Transferase</keyword>
<dbReference type="InterPro" id="IPR002052">
    <property type="entry name" value="DNA_methylase_N6_adenine_CS"/>
</dbReference>
<evidence type="ECO:0000256" key="1">
    <source>
        <dbReference type="ARBA" id="ARBA00022603"/>
    </source>
</evidence>
<proteinExistence type="predicted"/>
<dbReference type="CDD" id="cd02440">
    <property type="entry name" value="AdoMet_MTases"/>
    <property type="match status" value="1"/>
</dbReference>
<dbReference type="Pfam" id="PF03602">
    <property type="entry name" value="Cons_hypoth95"/>
    <property type="match status" value="1"/>
</dbReference>
<dbReference type="InterPro" id="IPR004398">
    <property type="entry name" value="RNA_MeTrfase_RsmD"/>
</dbReference>
<keyword evidence="4" id="KW-1185">Reference proteome</keyword>
<gene>
    <name evidence="3" type="ORF">CAL19_14890</name>
</gene>
<comment type="caution">
    <text evidence="3">The sequence shown here is derived from an EMBL/GenBank/DDBJ whole genome shotgun (WGS) entry which is preliminary data.</text>
</comment>
<keyword evidence="1 3" id="KW-0489">Methyltransferase</keyword>
<accession>A0A261QWG9</accession>
<dbReference type="OrthoDB" id="9803017at2"/>
<dbReference type="SUPFAM" id="SSF53335">
    <property type="entry name" value="S-adenosyl-L-methionine-dependent methyltransferases"/>
    <property type="match status" value="1"/>
</dbReference>
<evidence type="ECO:0000256" key="2">
    <source>
        <dbReference type="ARBA" id="ARBA00022679"/>
    </source>
</evidence>
<evidence type="ECO:0000313" key="4">
    <source>
        <dbReference type="Proteomes" id="UP000216947"/>
    </source>
</evidence>
<dbReference type="PANTHER" id="PTHR43542:SF1">
    <property type="entry name" value="METHYLTRANSFERASE"/>
    <property type="match status" value="1"/>
</dbReference>
<sequence length="221" mass="24396">MAEVYSVRRRAIRTPRGPATICARRSVFLNKSKPGGKPIRIVAGQYRRTPIAVPDVPGLRPTPDRVRETLFNWVNHLWGGEFAGKRVLDLFAGSGALGFEAASRGAAQVLLVEHDRTAVASLRALRDKLGADAVRVHAGEAMQVLRRMDASRFDLILLDPPFGQDWLPRLWPLLPGIMADDALVYAEAEAPLQPPENFEAVRQDQAGAVHYGLFQFAALRK</sequence>
<organism evidence="3 4">
    <name type="scientific">Bordetella genomosp. 7</name>
    <dbReference type="NCBI Taxonomy" id="1416805"/>
    <lineage>
        <taxon>Bacteria</taxon>
        <taxon>Pseudomonadati</taxon>
        <taxon>Pseudomonadota</taxon>
        <taxon>Betaproteobacteria</taxon>
        <taxon>Burkholderiales</taxon>
        <taxon>Alcaligenaceae</taxon>
        <taxon>Bordetella</taxon>
    </lineage>
</organism>
<dbReference type="PANTHER" id="PTHR43542">
    <property type="entry name" value="METHYLTRANSFERASE"/>
    <property type="match status" value="1"/>
</dbReference>